<reference evidence="1 2" key="1">
    <citation type="journal article" date="2014" name="G3 (Bethesda)">
        <title>Genome sequence of Candidatus Riesia pediculischaeffi, endosymbiont of chimpanzee lice, and genomic comparison of recently acquired endosymbionts from human and chimpanzee lice.</title>
        <authorList>
            <person name="Boyd B.M."/>
            <person name="Allen J.M."/>
            <person name="de Crecy-Lagard V."/>
            <person name="Reed D.L."/>
        </authorList>
    </citation>
    <scope>NUCLEOTIDE SEQUENCE [LARGE SCALE GENOMIC DNA]</scope>
    <source>
        <strain evidence="1 2">PTSU</strain>
    </source>
</reference>
<organism evidence="1 2">
    <name type="scientific">Candidatus Riesia pediculischaeffi PTSU</name>
    <dbReference type="NCBI Taxonomy" id="1401651"/>
    <lineage>
        <taxon>Bacteria</taxon>
        <taxon>Pseudomonadati</taxon>
        <taxon>Pseudomonadota</taxon>
        <taxon>Gammaproteobacteria</taxon>
        <taxon>Enterobacterales</taxon>
        <taxon>Enterobacteriaceae</taxon>
        <taxon>Candidatus Riesia</taxon>
    </lineage>
</organism>
<dbReference type="EMBL" id="AWXV01000002">
    <property type="protein sequence ID" value="KIE64186.1"/>
    <property type="molecule type" value="Genomic_DNA"/>
</dbReference>
<name>A0A0C1SA78_9ENTR</name>
<accession>A0A0C1SA78</accession>
<sequence length="40" mass="4757">MLKKFYVPICQKVLIINWINFLSKDVQCISKLNLVMRSKT</sequence>
<evidence type="ECO:0000313" key="2">
    <source>
        <dbReference type="Proteomes" id="UP000054529"/>
    </source>
</evidence>
<comment type="caution">
    <text evidence="1">The sequence shown here is derived from an EMBL/GenBank/DDBJ whole genome shotgun (WGS) entry which is preliminary data.</text>
</comment>
<gene>
    <name evidence="1" type="ORF">P689_119157</name>
</gene>
<dbReference type="HOGENOM" id="CLU_3286632_0_0_6"/>
<protein>
    <submittedName>
        <fullName evidence="1">Uncharacterized protein</fullName>
    </submittedName>
</protein>
<dbReference type="AlphaFoldDB" id="A0A0C1SA78"/>
<evidence type="ECO:0000313" key="1">
    <source>
        <dbReference type="EMBL" id="KIE64186.1"/>
    </source>
</evidence>
<dbReference type="Proteomes" id="UP000054529">
    <property type="component" value="Unassembled WGS sequence"/>
</dbReference>
<proteinExistence type="predicted"/>